<dbReference type="Gene3D" id="3.30.43.10">
    <property type="entry name" value="Uridine Diphospho-n-acetylenolpyruvylglucosamine Reductase, domain 2"/>
    <property type="match status" value="1"/>
</dbReference>
<dbReference type="Pfam" id="PF01565">
    <property type="entry name" value="FAD_binding_4"/>
    <property type="match status" value="1"/>
</dbReference>
<dbReference type="VEuPathDB" id="FungiDB:P175DRAFT_0407944"/>
<dbReference type="SUPFAM" id="SSF52540">
    <property type="entry name" value="P-loop containing nucleoside triphosphate hydrolases"/>
    <property type="match status" value="1"/>
</dbReference>
<keyword evidence="2" id="KW-0677">Repeat</keyword>
<accession>A0A2T5LLP5</accession>
<dbReference type="InterPro" id="IPR056884">
    <property type="entry name" value="NPHP3-like_N"/>
</dbReference>
<evidence type="ECO:0000313" key="4">
    <source>
        <dbReference type="EMBL" id="PTU17202.1"/>
    </source>
</evidence>
<gene>
    <name evidence="4" type="ORF">P175DRAFT_0407944</name>
</gene>
<dbReference type="InterPro" id="IPR016167">
    <property type="entry name" value="FAD-bd_PCMH_sub1"/>
</dbReference>
<dbReference type="PROSITE" id="PS51387">
    <property type="entry name" value="FAD_PCMH"/>
    <property type="match status" value="1"/>
</dbReference>
<organism evidence="4 5">
    <name type="scientific">Aspergillus ochraceoroseus IBT 24754</name>
    <dbReference type="NCBI Taxonomy" id="1392256"/>
    <lineage>
        <taxon>Eukaryota</taxon>
        <taxon>Fungi</taxon>
        <taxon>Dikarya</taxon>
        <taxon>Ascomycota</taxon>
        <taxon>Pezizomycotina</taxon>
        <taxon>Eurotiomycetes</taxon>
        <taxon>Eurotiomycetidae</taxon>
        <taxon>Eurotiales</taxon>
        <taxon>Aspergillaceae</taxon>
        <taxon>Aspergillus</taxon>
        <taxon>Aspergillus subgen. Nidulantes</taxon>
    </lineage>
</organism>
<dbReference type="InterPro" id="IPR016166">
    <property type="entry name" value="FAD-bd_PCMH"/>
</dbReference>
<dbReference type="InterPro" id="IPR036318">
    <property type="entry name" value="FAD-bd_PCMH-like_sf"/>
</dbReference>
<dbReference type="Proteomes" id="UP000244073">
    <property type="component" value="Unassembled WGS sequence"/>
</dbReference>
<evidence type="ECO:0000313" key="5">
    <source>
        <dbReference type="Proteomes" id="UP000244073"/>
    </source>
</evidence>
<comment type="caution">
    <text evidence="4">The sequence shown here is derived from an EMBL/GenBank/DDBJ whole genome shotgun (WGS) entry which is preliminary data.</text>
</comment>
<proteinExistence type="inferred from homology"/>
<dbReference type="RefSeq" id="XP_040748594.1">
    <property type="nucleotide sequence ID" value="XM_040893033.1"/>
</dbReference>
<dbReference type="Pfam" id="PF24883">
    <property type="entry name" value="NPHP3_N"/>
    <property type="match status" value="1"/>
</dbReference>
<dbReference type="InterPro" id="IPR012951">
    <property type="entry name" value="BBE"/>
</dbReference>
<dbReference type="GO" id="GO:0071949">
    <property type="term" value="F:FAD binding"/>
    <property type="evidence" value="ECO:0007669"/>
    <property type="project" value="InterPro"/>
</dbReference>
<dbReference type="Gene3D" id="3.40.462.20">
    <property type="match status" value="1"/>
</dbReference>
<dbReference type="PANTHER" id="PTHR10039:SF9">
    <property type="entry name" value="NACHT DOMAIN PROTEIN (AFU_ORTHOLOGUE AFUA_2G01760)"/>
    <property type="match status" value="1"/>
</dbReference>
<comment type="similarity">
    <text evidence="1">Belongs to the oxygen-dependent FAD-linked oxidoreductase family.</text>
</comment>
<evidence type="ECO:0000256" key="1">
    <source>
        <dbReference type="ARBA" id="ARBA00005466"/>
    </source>
</evidence>
<protein>
    <recommendedName>
        <fullName evidence="3">FAD-binding PCMH-type domain-containing protein</fullName>
    </recommendedName>
</protein>
<dbReference type="OrthoDB" id="2546325at2759"/>
<reference evidence="4 5" key="1">
    <citation type="journal article" date="2018" name="Proc. Natl. Acad. Sci. U.S.A.">
        <title>Linking secondary metabolites to gene clusters through genome sequencing of six diverse Aspergillus species.</title>
        <authorList>
            <person name="Kaerboelling I."/>
            <person name="Vesth T.C."/>
            <person name="Frisvad J.C."/>
            <person name="Nybo J.L."/>
            <person name="Theobald S."/>
            <person name="Kuo A."/>
            <person name="Bowyer P."/>
            <person name="Matsuda Y."/>
            <person name="Mondo S."/>
            <person name="Lyhne E.K."/>
            <person name="Kogle M.E."/>
            <person name="Clum A."/>
            <person name="Lipzen A."/>
            <person name="Salamov A."/>
            <person name="Ngan C.Y."/>
            <person name="Daum C."/>
            <person name="Chiniquy J."/>
            <person name="Barry K."/>
            <person name="LaButti K."/>
            <person name="Haridas S."/>
            <person name="Simmons B.A."/>
            <person name="Magnuson J.K."/>
            <person name="Mortensen U.H."/>
            <person name="Larsen T.O."/>
            <person name="Grigoriev I.V."/>
            <person name="Baker S.E."/>
            <person name="Andersen M.R."/>
        </authorList>
    </citation>
    <scope>NUCLEOTIDE SEQUENCE [LARGE SCALE GENOMIC DNA]</scope>
    <source>
        <strain evidence="4 5">IBT 24754</strain>
    </source>
</reference>
<dbReference type="Pfam" id="PF08031">
    <property type="entry name" value="BBE"/>
    <property type="match status" value="1"/>
</dbReference>
<name>A0A2T5LLP5_9EURO</name>
<dbReference type="GO" id="GO:0016491">
    <property type="term" value="F:oxidoreductase activity"/>
    <property type="evidence" value="ECO:0007669"/>
    <property type="project" value="InterPro"/>
</dbReference>
<dbReference type="InterPro" id="IPR016169">
    <property type="entry name" value="FAD-bd_PCMH_sub2"/>
</dbReference>
<dbReference type="InterPro" id="IPR011990">
    <property type="entry name" value="TPR-like_helical_dom_sf"/>
</dbReference>
<dbReference type="InterPro" id="IPR006094">
    <property type="entry name" value="Oxid_FAD_bind_N"/>
</dbReference>
<dbReference type="Gene3D" id="1.25.40.10">
    <property type="entry name" value="Tetratricopeptide repeat domain"/>
    <property type="match status" value="1"/>
</dbReference>
<feature type="non-terminal residue" evidence="4">
    <location>
        <position position="2492"/>
    </location>
</feature>
<dbReference type="SUPFAM" id="SSF56176">
    <property type="entry name" value="FAD-binding/transporter-associated domain-like"/>
    <property type="match status" value="1"/>
</dbReference>
<sequence length="2492" mass="279319">MAPSIMSPVSTPMDLHFQSKRVYSSRQVSGVHDADSVSTIGMGSSRVVSRKFQTVGTTNITSVVSSLQRRSGEELGTGTSSRLLAATHATILDWIRTQRMSFLPPEGSDYDKVLAWAQLFVERLHTFDLAIEQFAGDSYLAAQLAYGYCAMLLELGKENASALMVSFGFFYTISMSLGNLLERTELFGITREVQEQLTLALSDLVTLVASVSTYFHKAIRVSEIRVIRSWLSPEDAVLSRVADTSSHLAHDREELTCLWMAPYLTRFLKSDKKHLCIAGPPGSGKTVLASVMVDQLQHPQAGVSYHTLFISVSNRTPAQASLDAIAKSLLLQLFEKRIGNVQLFRILSDALNRSKETADHESYDKLLWGAVEQALSTALRGAKDLVVVVDGIDEASCPETTLLEKLTAVASKSTSTKLITLGSQSPKPAPGQSLVRVTDDLVFDDIAAVVRSCFRSSPVFNTLPSMDQETVVERIANASNCSFLWAKLIAKRARQEQNADGLRKTVDSLITSKVSMADFVSQSVQHTEVSLDAKMMLLWLATANRPLHVKELSALASIRTDKQTISDAHVDPLHTLKPLNSLVFLENDLFYLRHGLIRTAVIDVFSQGKLIPNLKDRHADLITRLLIYIKLTVTEQHEPSSVSTLDQHDTNTLLDKFPLLDFALRYWVPHLLQTTAFTKDEAGASKELAKVLPASTTFVLLLRSVWESIATPKLLAYQTSVTNVYRRVLTAQNTVTLQSIICLANVYQQIKRIPDASNLFHEAALTSQKLLTSRHIVTMQMVAVFLELTSERVTESKTDIMIQREEMLLVQVECFKIHYGTTSEKVVSVMKQLLEHYQMVKETAKAQAIMVTIQSITSTEYSTSGTSGSLRVQLMGPGAKDRREIGYTLNLDIEEDAVIETTESYDVEALIELAQRYFNEGKISLAERTYVEFWQRVMRDSRSYSSATWDEQKMKVVIAYSQFLQSQKREYEASSILSSFWQDYEQTSMALSESSVSHLHTIAKVMKTVGLSAMALTIFKRCSEYYQSTRSTETSTYQEIQQSIQTTTKEVMQSATSSTSVVSELTLEEMIMECSTTTTTLDQNFYRSTNTLVDLYMSQRRWQNAARVIKKVLHSVWLGFFAPTPQDVLPPQDQLETSLTLAERLAQCYHSRHRLEKEQDVRLRIYYALRLARNVDDKLRQHSVTELLRLLERTSQTETIITVHQDLLYDYTKHYGAEHSMVIKTLWTLAELTRPRAIFLDYYQQIIQALNKDGQKCHPDALEPLNIVATELWNQGRYPESLNYCKILSIAFRDQPNLSTKFQDQKFVQEIFTRYTHCLRAVRTEFSTLRQVTIEYQSKCKAVFGATASITIQLTLSLAQLCQESKQYELEAIKWYEELLTTKSEEIDRQDISTTLEGLYEEQSSIITERSESVSSTQVEQAAKVMRKRITSLRETYGWAHEESLAKMQEIVSFHAKRNKGELVVHELHDASVQILSSETSATRLSTAATSIASSYIAHKQTEKALGLSEEIYRQIIMRDASNTKTANFDLTSKGRQSLVFLAQFEHHLHSQSAAVTEILASLTTQFVYFEEFRQILQSKSASFYSVTGCAARLYTYLVASGRQSTASRVVVDFTNYFLANEGKHIGFKASSQVNVFILMILHYFSTHQSQDFVRSIGIASNTHVISLLKSQKYDEACDLAVASFKYISGQEIYRTPGIAKFVLALSMNVCGRSITPQPNEAIRKGLLDVSATIVKDVLKVLSELKINLAQIGLDHLNSLIGLLGAQKDYHTLATVLTGIWNSREAQRNWDPYVTFSFGRLFIMARYLIGDTTAAVRLAEDIVYNCRRVHGVRHPSTLETSILLSQLYTSVAQRYHAHKDGQELANRYYKKSAALHENILRAFSDPNFDELEGNLDGSRSIDGSTLELDLAESSIPGTVSAGEQVRRHLQLFKLSIQRLGGWPKDYSEYERLNTELFTEYPAELQGVEGVEKWNLKAFGSGKAESNDDQVNEDFKDWQLFNVQTTVGESLEEELSAAVTVCSTTNVESLARELRSNLTCSAILTPDSEGYTESIERWTDTTERKPGIVLYAGSTEDISATILGCRKHNVSFAVSGGRHSTSGASSIHGGVAIDLRRMRRVAVDPNTKTIKVQGGCIWQDVDEAAGEHGLATVGGTVNDTGVGGLTLGGGYGWLSGRHGLVIDNLLAVEIVLADGSSRTASREQNPDLFWAVRGAGQCFGVVTEFTFQAHDQKNRVWAGVLGYHVENLETLVSFANDLVASTNGDSGMMVQISSQEFTQGKLAAIAIVFHNGAVEAAQSVFQPLLDLNPLLNTAIERPYCEVNGMMNPKGGRGFRSVFKGVAFTTPLRPAFMREILIPELNRLYQVVPASRQTLIMFEFFRSEKWCEIPVTETAFGHRGPHQNAVIAARWRNDEDDEAARQWTRAVAKLVVLERQQRWREQGVTPDEILITEYGNYDHLSAKPRNVFGVNLERLIEIKKKYDPENIFNKSYIL</sequence>
<dbReference type="InterPro" id="IPR027417">
    <property type="entry name" value="P-loop_NTPase"/>
</dbReference>
<evidence type="ECO:0000256" key="2">
    <source>
        <dbReference type="ARBA" id="ARBA00022737"/>
    </source>
</evidence>
<feature type="domain" description="FAD-binding PCMH-type" evidence="3">
    <location>
        <begin position="2061"/>
        <end position="2231"/>
    </location>
</feature>
<dbReference type="EMBL" id="MSFN02000011">
    <property type="protein sequence ID" value="PTU17202.1"/>
    <property type="molecule type" value="Genomic_DNA"/>
</dbReference>
<dbReference type="Gene3D" id="3.30.465.10">
    <property type="match status" value="1"/>
</dbReference>
<dbReference type="GeneID" id="63809915"/>
<evidence type="ECO:0000259" key="3">
    <source>
        <dbReference type="PROSITE" id="PS51387"/>
    </source>
</evidence>
<dbReference type="PANTHER" id="PTHR10039">
    <property type="entry name" value="AMELOGENIN"/>
    <property type="match status" value="1"/>
</dbReference>
<dbReference type="Gene3D" id="3.40.50.300">
    <property type="entry name" value="P-loop containing nucleotide triphosphate hydrolases"/>
    <property type="match status" value="1"/>
</dbReference>